<dbReference type="Proteomes" id="UP000256379">
    <property type="component" value="Unassembled WGS sequence"/>
</dbReference>
<dbReference type="OrthoDB" id="5329303at2"/>
<evidence type="ECO:0000313" key="1">
    <source>
        <dbReference type="EMBL" id="RDU61945.1"/>
    </source>
</evidence>
<keyword evidence="2" id="KW-1185">Reference proteome</keyword>
<dbReference type="EMBL" id="NXLQ01000038">
    <property type="protein sequence ID" value="RDU61945.1"/>
    <property type="molecule type" value="Genomic_DNA"/>
</dbReference>
<sequence>MIPPKLLDELVAFTHKTILEANSGTNRANIKFSKTYNKQDTKGKNPDYTNACLNLYDSRDLMREIVRILDQIYLNDTIFPKEYQKRYKKTIQKYCKECK</sequence>
<reference evidence="1 2" key="1">
    <citation type="submission" date="2018-04" db="EMBL/GenBank/DDBJ databases">
        <title>Novel Campyloabacter and Helicobacter Species and Strains.</title>
        <authorList>
            <person name="Mannion A.J."/>
            <person name="Shen Z."/>
            <person name="Fox J.G."/>
        </authorList>
    </citation>
    <scope>NUCLEOTIDE SEQUENCE [LARGE SCALE GENOMIC DNA]</scope>
    <source>
        <strain evidence="1 2">MIT 17-337</strain>
    </source>
</reference>
<evidence type="ECO:0000313" key="2">
    <source>
        <dbReference type="Proteomes" id="UP000256379"/>
    </source>
</evidence>
<name>A0A3D8IA70_9HELI</name>
<proteinExistence type="predicted"/>
<dbReference type="AlphaFoldDB" id="A0A3D8IA70"/>
<accession>A0A3D8IA70</accession>
<protein>
    <submittedName>
        <fullName evidence="1">Uncharacterized protein</fullName>
    </submittedName>
</protein>
<organism evidence="1 2">
    <name type="scientific">Helicobacter didelphidarum</name>
    <dbReference type="NCBI Taxonomy" id="2040648"/>
    <lineage>
        <taxon>Bacteria</taxon>
        <taxon>Pseudomonadati</taxon>
        <taxon>Campylobacterota</taxon>
        <taxon>Epsilonproteobacteria</taxon>
        <taxon>Campylobacterales</taxon>
        <taxon>Helicobacteraceae</taxon>
        <taxon>Helicobacter</taxon>
    </lineage>
</organism>
<comment type="caution">
    <text evidence="1">The sequence shown here is derived from an EMBL/GenBank/DDBJ whole genome shotgun (WGS) entry which is preliminary data.</text>
</comment>
<gene>
    <name evidence="1" type="ORF">CQA53_09680</name>
</gene>